<dbReference type="SUPFAM" id="SSF81799">
    <property type="entry name" value="Putative methyltransferase TM0872, insert domain"/>
    <property type="match status" value="1"/>
</dbReference>
<dbReference type="GO" id="GO:0070475">
    <property type="term" value="P:rRNA base methylation"/>
    <property type="evidence" value="ECO:0007669"/>
    <property type="project" value="TreeGrafter"/>
</dbReference>
<dbReference type="SUPFAM" id="SSF53335">
    <property type="entry name" value="S-adenosyl-L-methionine-dependent methyltransferases"/>
    <property type="match status" value="1"/>
</dbReference>
<dbReference type="EMBL" id="AMYB01000008">
    <property type="protein sequence ID" value="OAC99409.1"/>
    <property type="molecule type" value="Genomic_DNA"/>
</dbReference>
<dbReference type="GO" id="GO:0071424">
    <property type="term" value="F:rRNA (cytosine-N4-)-methyltransferase activity"/>
    <property type="evidence" value="ECO:0007669"/>
    <property type="project" value="TreeGrafter"/>
</dbReference>
<comment type="similarity">
    <text evidence="1">Belongs to the methyltransferase superfamily. RsmH family.</text>
</comment>
<gene>
    <name evidence="6" type="ORF">MUCCIDRAFT_149120</name>
</gene>
<keyword evidence="2" id="KW-0489">Methyltransferase</keyword>
<dbReference type="OrthoDB" id="16290at2759"/>
<sequence>MLSVLKYAVSKRSISTAAFPYPRVHVPVMLQQVVSHLKPKNGGIYCDMTFGEGGYTKALLDSCDDCKVVAVDQDPTAYAKALQLAELKPYKDRLFPLLAKFGSIHEQIDSEFDWDIPCFDGIVMDIGVSSGQIETADRGFSYKLDGPLDMRMFSRGRNRTTEYENEAHLMRKSISAYEIVNFFSREQIADIIYQYGGDRLSRKIAAAIVAARQLGPIETTSSLAAVIQKACPQPRWQRGNDDMVRNSAARTFQALRIYINNELVELEKALSASEYLLKSEGRLAVVTFHSLEDRIAKNFIHKQTVEKPDKVIPSFEICTKHVVQPTEEEIEENPRSRSAKLRVAKRTSAPPLEPFGGLP</sequence>
<dbReference type="InterPro" id="IPR023397">
    <property type="entry name" value="SAM-dep_MeTrfase_MraW_recog"/>
</dbReference>
<comment type="caution">
    <text evidence="6">The sequence shown here is derived from an EMBL/GenBank/DDBJ whole genome shotgun (WGS) entry which is preliminary data.</text>
</comment>
<dbReference type="AlphaFoldDB" id="A0A162Q6I1"/>
<dbReference type="Gene3D" id="3.40.50.150">
    <property type="entry name" value="Vaccinia Virus protein VP39"/>
    <property type="match status" value="1"/>
</dbReference>
<evidence type="ECO:0000256" key="1">
    <source>
        <dbReference type="ARBA" id="ARBA00010396"/>
    </source>
</evidence>
<evidence type="ECO:0000256" key="5">
    <source>
        <dbReference type="SAM" id="MobiDB-lite"/>
    </source>
</evidence>
<evidence type="ECO:0000256" key="4">
    <source>
        <dbReference type="ARBA" id="ARBA00022691"/>
    </source>
</evidence>
<proteinExistence type="inferred from homology"/>
<feature type="region of interest" description="Disordered" evidence="5">
    <location>
        <begin position="326"/>
        <end position="359"/>
    </location>
</feature>
<evidence type="ECO:0000256" key="2">
    <source>
        <dbReference type="ARBA" id="ARBA00022603"/>
    </source>
</evidence>
<reference evidence="6 7" key="1">
    <citation type="submission" date="2015-06" db="EMBL/GenBank/DDBJ databases">
        <title>Expansion of signal transduction pathways in fungi by whole-genome duplication.</title>
        <authorList>
            <consortium name="DOE Joint Genome Institute"/>
            <person name="Corrochano L.M."/>
            <person name="Kuo A."/>
            <person name="Marcet-Houben M."/>
            <person name="Polaino S."/>
            <person name="Salamov A."/>
            <person name="Villalobos J.M."/>
            <person name="Alvarez M.I."/>
            <person name="Avalos J."/>
            <person name="Benito E.P."/>
            <person name="Benoit I."/>
            <person name="Burger G."/>
            <person name="Camino L.P."/>
            <person name="Canovas D."/>
            <person name="Cerda-Olmedo E."/>
            <person name="Cheng J.-F."/>
            <person name="Dominguez A."/>
            <person name="Elias M."/>
            <person name="Eslava A.P."/>
            <person name="Glaser F."/>
            <person name="Grimwood J."/>
            <person name="Gutierrez G."/>
            <person name="Heitman J."/>
            <person name="Henrissat B."/>
            <person name="Iturriaga E.A."/>
            <person name="Lang B.F."/>
            <person name="Lavin J.L."/>
            <person name="Lee S."/>
            <person name="Li W."/>
            <person name="Lindquist E."/>
            <person name="Lopez-Garcia S."/>
            <person name="Luque E.M."/>
            <person name="Marcos A.T."/>
            <person name="Martin J."/>
            <person name="Mccluskey K."/>
            <person name="Medina H.R."/>
            <person name="Miralles-Duran A."/>
            <person name="Miyazaki A."/>
            <person name="Munoz-Torres E."/>
            <person name="Oguiza J.A."/>
            <person name="Ohm R."/>
            <person name="Olmedo M."/>
            <person name="Orejas M."/>
            <person name="Ortiz-Castellanos L."/>
            <person name="Pisabarro A.G."/>
            <person name="Rodriguez-Romero J."/>
            <person name="Ruiz-Herrera J."/>
            <person name="Ruiz-Vazquez R."/>
            <person name="Sanz C."/>
            <person name="Schackwitz W."/>
            <person name="Schmutz J."/>
            <person name="Shahriari M."/>
            <person name="Shelest E."/>
            <person name="Silva-Franco F."/>
            <person name="Soanes D."/>
            <person name="Syed K."/>
            <person name="Tagua V.G."/>
            <person name="Talbot N.J."/>
            <person name="Thon M."/>
            <person name="De Vries R.P."/>
            <person name="Wiebenga A."/>
            <person name="Yadav J.S."/>
            <person name="Braun E.L."/>
            <person name="Baker S."/>
            <person name="Garre V."/>
            <person name="Horwitz B."/>
            <person name="Torres-Martinez S."/>
            <person name="Idnurm A."/>
            <person name="Herrera-Estrella A."/>
            <person name="Gabaldon T."/>
            <person name="Grigoriev I.V."/>
        </authorList>
    </citation>
    <scope>NUCLEOTIDE SEQUENCE [LARGE SCALE GENOMIC DNA]</scope>
    <source>
        <strain evidence="6 7">CBS 277.49</strain>
    </source>
</reference>
<dbReference type="PANTHER" id="PTHR11265">
    <property type="entry name" value="S-ADENOSYL-METHYLTRANSFERASE MRAW"/>
    <property type="match status" value="1"/>
</dbReference>
<accession>A0A162Q6I1</accession>
<dbReference type="Pfam" id="PF01795">
    <property type="entry name" value="Methyltransf_5"/>
    <property type="match status" value="1"/>
</dbReference>
<dbReference type="Gene3D" id="1.10.150.170">
    <property type="entry name" value="Putative methyltransferase TM0872, insert domain"/>
    <property type="match status" value="1"/>
</dbReference>
<evidence type="ECO:0000313" key="6">
    <source>
        <dbReference type="EMBL" id="OAC99409.1"/>
    </source>
</evidence>
<organism evidence="6 7">
    <name type="scientific">Mucor lusitanicus CBS 277.49</name>
    <dbReference type="NCBI Taxonomy" id="747725"/>
    <lineage>
        <taxon>Eukaryota</taxon>
        <taxon>Fungi</taxon>
        <taxon>Fungi incertae sedis</taxon>
        <taxon>Mucoromycota</taxon>
        <taxon>Mucoromycotina</taxon>
        <taxon>Mucoromycetes</taxon>
        <taxon>Mucorales</taxon>
        <taxon>Mucorineae</taxon>
        <taxon>Mucoraceae</taxon>
        <taxon>Mucor</taxon>
    </lineage>
</organism>
<dbReference type="VEuPathDB" id="FungiDB:MUCCIDRAFT_149120"/>
<dbReference type="STRING" id="747725.A0A162Q6I1"/>
<dbReference type="Proteomes" id="UP000077051">
    <property type="component" value="Unassembled WGS sequence"/>
</dbReference>
<protein>
    <submittedName>
        <fullName evidence="6">Uncharacterized protein</fullName>
    </submittedName>
</protein>
<dbReference type="InterPro" id="IPR029063">
    <property type="entry name" value="SAM-dependent_MTases_sf"/>
</dbReference>
<dbReference type="HAMAP" id="MF_01007">
    <property type="entry name" value="16SrRNA_methyltr_H"/>
    <property type="match status" value="1"/>
</dbReference>
<dbReference type="PANTHER" id="PTHR11265:SF0">
    <property type="entry name" value="12S RRNA N4-METHYLCYTIDINE METHYLTRANSFERASE"/>
    <property type="match status" value="1"/>
</dbReference>
<evidence type="ECO:0000256" key="3">
    <source>
        <dbReference type="ARBA" id="ARBA00022679"/>
    </source>
</evidence>
<dbReference type="PIRSF" id="PIRSF004486">
    <property type="entry name" value="MraW"/>
    <property type="match status" value="1"/>
</dbReference>
<keyword evidence="7" id="KW-1185">Reference proteome</keyword>
<keyword evidence="3" id="KW-0808">Transferase</keyword>
<dbReference type="NCBIfam" id="TIGR00006">
    <property type="entry name" value="16S rRNA (cytosine(1402)-N(4))-methyltransferase RsmH"/>
    <property type="match status" value="1"/>
</dbReference>
<evidence type="ECO:0000313" key="7">
    <source>
        <dbReference type="Proteomes" id="UP000077051"/>
    </source>
</evidence>
<dbReference type="InterPro" id="IPR002903">
    <property type="entry name" value="RsmH"/>
</dbReference>
<keyword evidence="4" id="KW-0949">S-adenosyl-L-methionine</keyword>
<name>A0A162Q6I1_MUCCL</name>